<dbReference type="InterPro" id="IPR027267">
    <property type="entry name" value="AH/BAR_dom_sf"/>
</dbReference>
<organism evidence="2 3">
    <name type="scientific">Plasmodium vivax Mauritania I</name>
    <dbReference type="NCBI Taxonomy" id="1035515"/>
    <lineage>
        <taxon>Eukaryota</taxon>
        <taxon>Sar</taxon>
        <taxon>Alveolata</taxon>
        <taxon>Apicomplexa</taxon>
        <taxon>Aconoidasida</taxon>
        <taxon>Haemosporida</taxon>
        <taxon>Plasmodiidae</taxon>
        <taxon>Plasmodium</taxon>
        <taxon>Plasmodium (Plasmodium)</taxon>
    </lineage>
</organism>
<reference evidence="2 3" key="1">
    <citation type="submission" date="2011-08" db="EMBL/GenBank/DDBJ databases">
        <title>The Genome Sequence of Plasmodium vivax Mauritania I.</title>
        <authorList>
            <consortium name="The Broad Institute Genome Sequencing Platform"/>
            <consortium name="The Broad Institute Genome Sequencing Center for Infectious Disease"/>
            <person name="Neafsey D."/>
            <person name="Carlton J."/>
            <person name="Barnwell J."/>
            <person name="Collins W."/>
            <person name="Escalante A."/>
            <person name="Mullikin J."/>
            <person name="Saul A."/>
            <person name="Guigo R."/>
            <person name="Camara F."/>
            <person name="Young S.K."/>
            <person name="Zeng Q."/>
            <person name="Gargeya S."/>
            <person name="Fitzgerald M."/>
            <person name="Haas B."/>
            <person name="Abouelleil A."/>
            <person name="Alvarado L."/>
            <person name="Arachchi H.M."/>
            <person name="Berlin A."/>
            <person name="Brown A."/>
            <person name="Chapman S.B."/>
            <person name="Chen Z."/>
            <person name="Dunbar C."/>
            <person name="Freedman E."/>
            <person name="Gearin G."/>
            <person name="Gellesch M."/>
            <person name="Goldberg J."/>
            <person name="Griggs A."/>
            <person name="Gujja S."/>
            <person name="Heiman D."/>
            <person name="Howarth C."/>
            <person name="Larson L."/>
            <person name="Lui A."/>
            <person name="MacDonald P.J.P."/>
            <person name="Montmayeur A."/>
            <person name="Murphy C."/>
            <person name="Neiman D."/>
            <person name="Pearson M."/>
            <person name="Priest M."/>
            <person name="Roberts A."/>
            <person name="Saif S."/>
            <person name="Shea T."/>
            <person name="Shenoy N."/>
            <person name="Sisk P."/>
            <person name="Stolte C."/>
            <person name="Sykes S."/>
            <person name="Wortman J."/>
            <person name="Nusbaum C."/>
            <person name="Birren B."/>
        </authorList>
    </citation>
    <scope>NUCLEOTIDE SEQUENCE [LARGE SCALE GENOMIC DNA]</scope>
    <source>
        <strain evidence="2 3">Mauritania I</strain>
    </source>
</reference>
<protein>
    <recommendedName>
        <fullName evidence="4">F-BAR domain-containing protein</fullName>
    </recommendedName>
</protein>
<name>A0A0J9TA03_PLAVI</name>
<gene>
    <name evidence="2" type="ORF">PVMG_04448</name>
</gene>
<evidence type="ECO:0008006" key="4">
    <source>
        <dbReference type="Google" id="ProtNLM"/>
    </source>
</evidence>
<feature type="region of interest" description="Disordered" evidence="1">
    <location>
        <begin position="1"/>
        <end position="20"/>
    </location>
</feature>
<feature type="compositionally biased region" description="Basic and acidic residues" evidence="1">
    <location>
        <begin position="558"/>
        <end position="581"/>
    </location>
</feature>
<feature type="region of interest" description="Disordered" evidence="1">
    <location>
        <begin position="405"/>
        <end position="581"/>
    </location>
</feature>
<dbReference type="Proteomes" id="UP000053776">
    <property type="component" value="Unassembled WGS sequence"/>
</dbReference>
<sequence length="1076" mass="122808">MKDNANQEARPEEESRNAPREANLKNFEKTFIHDWQKALRRVEEGRKCCEHLSRIFQDIISIEKEYEQNLRNLCNSFKIFTDESSGIQNGIMSLKKNIERRCEQIADFINYIESEIIYSTLNSTLINHKNVYDQIRIDGMESDKLVEKTKRDTVKYVKNCVSAYENLVESIHVFHNSIYYHPLKRIELSNVCIHKYLLAKKREYEYKNIINNVNQVELKKEKKMKSILYSLESMDYKRISCIKDNVMKYLIFFTSYIRNVQYDLNGCIDVFKDVDAAREIEEFCELYCARGGAAGKRPGEHFFLYNNVVSWPMLMDHRNEFNTVGGGSSYPSRGDNLEKDAHVSSGRSKYGSILSSLFNVNVYKNLIQSECSDRRRGGGGGGGGGGGSVYTNIFNEIVFFNKKGGSEAGENEAGENEVGESEAGESEVGESEVGESEVGKGVPGGNADGDNPRDSPNQSDPPNRSKEALRGGEIPAQSGKREPNEGEANSVVRPIPPGGVSPTGKESTEDGHKVHPDEHAEAVNQADVAASAAVPTDEGSIKREFSQVEPPRGGGINRSEEVIHRRSNPEEGGDGHSVKRNSVHCESDLSYTYVRDMLEREGTQKEEDSDSGGSEVDYTNRFKKMEIFFQFYLKNLFHGNFTKIEEFNISSYFNVYNNRFIFCECLMYYVKKGKTFFKNMNGMIIFARIILSFLDYCDLYFDYWSSIYILVASENFYFEVEENYHVDVKRLLEECHFLEKFKRGKAVGRGEPPMGAIQMSAGHVQGGREKTRGMDDFFITDEDEKGGSSSVRNARVFSKESVESGRGRRSVVNIYESREEVEREEGEKEGDAEKEGDVQKEGDMDDPSNGDTPAMADVGASGQERVITRASESIQSREPPPNGDSPEDLEQTDERKKNCEQVNEEEKESGERGTPPMSSGSTPRRKKILLHKFVYAHNMWNNIKFWEVSLLIIISEIIQESVLLEKLKYENKESLIKKYFFFFKYFNFYNSMIDFGLSINQIGLLLNKVFHIFDLKNDPISRKYFFQVIDIATNKKITLNYIKTDVGNLNTEYKKYYLQYYNNYLNDDSRPGGKKP</sequence>
<dbReference type="Gene3D" id="1.20.1270.60">
    <property type="entry name" value="Arfaptin homology (AH) domain/BAR domain"/>
    <property type="match status" value="1"/>
</dbReference>
<dbReference type="SUPFAM" id="SSF103657">
    <property type="entry name" value="BAR/IMD domain-like"/>
    <property type="match status" value="1"/>
</dbReference>
<dbReference type="EMBL" id="KQ235086">
    <property type="protein sequence ID" value="KMZ91889.1"/>
    <property type="molecule type" value="Genomic_DNA"/>
</dbReference>
<dbReference type="AlphaFoldDB" id="A0A0J9TA03"/>
<evidence type="ECO:0000313" key="2">
    <source>
        <dbReference type="EMBL" id="KMZ91889.1"/>
    </source>
</evidence>
<feature type="region of interest" description="Disordered" evidence="1">
    <location>
        <begin position="817"/>
        <end position="923"/>
    </location>
</feature>
<proteinExistence type="predicted"/>
<evidence type="ECO:0000313" key="3">
    <source>
        <dbReference type="Proteomes" id="UP000053776"/>
    </source>
</evidence>
<feature type="compositionally biased region" description="Basic and acidic residues" evidence="1">
    <location>
        <begin position="817"/>
        <end position="842"/>
    </location>
</feature>
<evidence type="ECO:0000256" key="1">
    <source>
        <dbReference type="SAM" id="MobiDB-lite"/>
    </source>
</evidence>
<feature type="compositionally biased region" description="Acidic residues" evidence="1">
    <location>
        <begin position="409"/>
        <end position="435"/>
    </location>
</feature>
<dbReference type="OrthoDB" id="10255128at2759"/>
<feature type="compositionally biased region" description="Basic and acidic residues" evidence="1">
    <location>
        <begin position="506"/>
        <end position="521"/>
    </location>
</feature>
<accession>A0A0J9TA03</accession>
<feature type="compositionally biased region" description="Low complexity" evidence="1">
    <location>
        <begin position="522"/>
        <end position="534"/>
    </location>
</feature>